<evidence type="ECO:0000313" key="6">
    <source>
        <dbReference type="Proteomes" id="UP000294641"/>
    </source>
</evidence>
<dbReference type="Proteomes" id="UP000294641">
    <property type="component" value="Unassembled WGS sequence"/>
</dbReference>
<keyword evidence="6" id="KW-1185">Reference proteome</keyword>
<dbReference type="PROSITE" id="PS51257">
    <property type="entry name" value="PROKAR_LIPOPROTEIN"/>
    <property type="match status" value="1"/>
</dbReference>
<feature type="compositionally biased region" description="Polar residues" evidence="1">
    <location>
        <begin position="69"/>
        <end position="82"/>
    </location>
</feature>
<evidence type="ECO:0000313" key="5">
    <source>
        <dbReference type="Proteomes" id="UP000254330"/>
    </source>
</evidence>
<feature type="chain" id="PRO_5039694644" evidence="2">
    <location>
        <begin position="21"/>
        <end position="264"/>
    </location>
</feature>
<reference evidence="4 6" key="2">
    <citation type="submission" date="2019-03" db="EMBL/GenBank/DDBJ databases">
        <title>Genomic Encyclopedia of Type Strains, Phase IV (KMG-IV): sequencing the most valuable type-strain genomes for metagenomic binning, comparative biology and taxonomic classification.</title>
        <authorList>
            <person name="Goeker M."/>
        </authorList>
    </citation>
    <scope>NUCLEOTIDE SEQUENCE [LARGE SCALE GENOMIC DNA]</scope>
    <source>
        <strain evidence="4 6">DSM 20580</strain>
    </source>
</reference>
<comment type="caution">
    <text evidence="3">The sequence shown here is derived from an EMBL/GenBank/DDBJ whole genome shotgun (WGS) entry which is preliminary data.</text>
</comment>
<dbReference type="InterPro" id="IPR025453">
    <property type="entry name" value="DUF4309"/>
</dbReference>
<organism evidence="3 5">
    <name type="scientific">Kurthia zopfii</name>
    <dbReference type="NCBI Taxonomy" id="1650"/>
    <lineage>
        <taxon>Bacteria</taxon>
        <taxon>Bacillati</taxon>
        <taxon>Bacillota</taxon>
        <taxon>Bacilli</taxon>
        <taxon>Bacillales</taxon>
        <taxon>Caryophanaceae</taxon>
        <taxon>Kurthia</taxon>
    </lineage>
</organism>
<dbReference type="EMBL" id="UGNP01000001">
    <property type="protein sequence ID" value="STX09251.1"/>
    <property type="molecule type" value="Genomic_DNA"/>
</dbReference>
<name>A0A8B4Q976_9BACL</name>
<evidence type="ECO:0000313" key="4">
    <source>
        <dbReference type="EMBL" id="TDR39802.1"/>
    </source>
</evidence>
<evidence type="ECO:0000256" key="2">
    <source>
        <dbReference type="SAM" id="SignalP"/>
    </source>
</evidence>
<dbReference type="EMBL" id="SNZG01000010">
    <property type="protein sequence ID" value="TDR39802.1"/>
    <property type="molecule type" value="Genomic_DNA"/>
</dbReference>
<feature type="compositionally biased region" description="Basic and acidic residues" evidence="1">
    <location>
        <begin position="49"/>
        <end position="65"/>
    </location>
</feature>
<feature type="region of interest" description="Disordered" evidence="1">
    <location>
        <begin position="24"/>
        <end position="113"/>
    </location>
</feature>
<feature type="compositionally biased region" description="Basic and acidic residues" evidence="1">
    <location>
        <begin position="83"/>
        <end position="95"/>
    </location>
</feature>
<dbReference type="RefSeq" id="WP_109348698.1">
    <property type="nucleotide sequence ID" value="NZ_BJUE01000007.1"/>
</dbReference>
<sequence length="264" mass="29064">MTRKSRKILTVFATSMLLLAACGDGESAKPQEEETVKENKGAVTSTEQEQPKKEETTDSKEESKPSTEQQQNTSSEKPATSNKTEEKPKKDDTADKNTTQTTEKKNPIHAVNPIHRDFLQFQLKSAHNGMTEGVAIESGKSVYEDVIKAYGKPTTEFSNDTNYVEYVKKGKVQYAFAVGRGDRIYDVRTFEAPDASFKLSDISFDDITTTLGKPASIKTAGSDQVLTYNAGKNTLKFVGPSSTKKLDHISIFNQKSSEPMGGKN</sequence>
<evidence type="ECO:0000313" key="3">
    <source>
        <dbReference type="EMBL" id="STX09251.1"/>
    </source>
</evidence>
<dbReference type="AlphaFoldDB" id="A0A8B4Q976"/>
<evidence type="ECO:0000256" key="1">
    <source>
        <dbReference type="SAM" id="MobiDB-lite"/>
    </source>
</evidence>
<feature type="compositionally biased region" description="Basic and acidic residues" evidence="1">
    <location>
        <begin position="26"/>
        <end position="40"/>
    </location>
</feature>
<dbReference type="Proteomes" id="UP000254330">
    <property type="component" value="Unassembled WGS sequence"/>
</dbReference>
<dbReference type="Pfam" id="PF14172">
    <property type="entry name" value="DUF4309"/>
    <property type="match status" value="1"/>
</dbReference>
<accession>A0A8B4Q976</accession>
<gene>
    <name evidence="4" type="ORF">DFR61_11018</name>
    <name evidence="3" type="ORF">NCTC10597_00922</name>
</gene>
<feature type="signal peptide" evidence="2">
    <location>
        <begin position="1"/>
        <end position="20"/>
    </location>
</feature>
<dbReference type="OrthoDB" id="9790935at2"/>
<keyword evidence="2" id="KW-0732">Signal</keyword>
<protein>
    <submittedName>
        <fullName evidence="4">Uncharacterized protein DUF4309</fullName>
    </submittedName>
</protein>
<proteinExistence type="predicted"/>
<reference evidence="3 5" key="1">
    <citation type="submission" date="2018-06" db="EMBL/GenBank/DDBJ databases">
        <authorList>
            <consortium name="Pathogen Informatics"/>
            <person name="Doyle S."/>
        </authorList>
    </citation>
    <scope>NUCLEOTIDE SEQUENCE [LARGE SCALE GENOMIC DNA]</scope>
    <source>
        <strain evidence="3 5">NCTC10597</strain>
    </source>
</reference>